<proteinExistence type="predicted"/>
<evidence type="ECO:0000313" key="2">
    <source>
        <dbReference type="EMBL" id="GID56617.1"/>
    </source>
</evidence>
<comment type="caution">
    <text evidence="2">The sequence shown here is derived from an EMBL/GenBank/DDBJ whole genome shotgun (WGS) entry which is preliminary data.</text>
</comment>
<dbReference type="Proteomes" id="UP000612282">
    <property type="component" value="Unassembled WGS sequence"/>
</dbReference>
<keyword evidence="3" id="KW-1185">Reference proteome</keyword>
<accession>A0ABQ3XDN3</accession>
<evidence type="ECO:0000313" key="3">
    <source>
        <dbReference type="Proteomes" id="UP000612282"/>
    </source>
</evidence>
<evidence type="ECO:0000256" key="1">
    <source>
        <dbReference type="SAM" id="MobiDB-lite"/>
    </source>
</evidence>
<sequence length="68" mass="7560">MGPGHARHAAAARPAADPVLTRTWTENPDKGRFDYRTYDPGTGDFLGVDCYVPAGTRRWVMSPARRSR</sequence>
<dbReference type="EMBL" id="BOMG01000060">
    <property type="protein sequence ID" value="GID56617.1"/>
    <property type="molecule type" value="Genomic_DNA"/>
</dbReference>
<name>A0ABQ3XDN3_9ACTN</name>
<reference evidence="2 3" key="1">
    <citation type="submission" date="2021-01" db="EMBL/GenBank/DDBJ databases">
        <title>Whole genome shotgun sequence of Actinoplanes couchii NBRC 106145.</title>
        <authorList>
            <person name="Komaki H."/>
            <person name="Tamura T."/>
        </authorList>
    </citation>
    <scope>NUCLEOTIDE SEQUENCE [LARGE SCALE GENOMIC DNA]</scope>
    <source>
        <strain evidence="2 3">NBRC 106145</strain>
    </source>
</reference>
<gene>
    <name evidence="2" type="ORF">Aco03nite_050210</name>
</gene>
<organism evidence="2 3">
    <name type="scientific">Actinoplanes couchii</name>
    <dbReference type="NCBI Taxonomy" id="403638"/>
    <lineage>
        <taxon>Bacteria</taxon>
        <taxon>Bacillati</taxon>
        <taxon>Actinomycetota</taxon>
        <taxon>Actinomycetes</taxon>
        <taxon>Micromonosporales</taxon>
        <taxon>Micromonosporaceae</taxon>
        <taxon>Actinoplanes</taxon>
    </lineage>
</organism>
<feature type="region of interest" description="Disordered" evidence="1">
    <location>
        <begin position="1"/>
        <end position="26"/>
    </location>
</feature>
<protein>
    <submittedName>
        <fullName evidence="2">Uncharacterized protein</fullName>
    </submittedName>
</protein>
<feature type="compositionally biased region" description="Basic residues" evidence="1">
    <location>
        <begin position="1"/>
        <end position="10"/>
    </location>
</feature>